<feature type="domain" description="Glyoxalase-like" evidence="1">
    <location>
        <begin position="128"/>
        <end position="229"/>
    </location>
</feature>
<dbReference type="PANTHER" id="PTHR35908:SF1">
    <property type="entry name" value="CONSERVED PROTEIN"/>
    <property type="match status" value="1"/>
</dbReference>
<dbReference type="PANTHER" id="PTHR35908">
    <property type="entry name" value="HYPOTHETICAL FUSION PROTEIN"/>
    <property type="match status" value="1"/>
</dbReference>
<sequence length="231" mass="25821">MRTEAGEVVQPGRFRFKDLCLDAVDADRVAAFWSGVIGLRAEAGGNGFRLSDDVPEHTLWVNAVPEPRTVKQRVHLDVHTAAVSDLVELGATVLDERHPWTVLGDPEGGEFCAFVRPPDRLPAYRLYEVVVDAVDAERIATWWSQRFGVAVQRDPGEDFCWLEEVPGMPGAMVFQPVPEPKQVKNRVHWDLLGRTADALDAGARLLRARDHEIRWDVLADPEGNEFCVFDG</sequence>
<organism evidence="2">
    <name type="scientific">uncultured Friedmanniella sp</name>
    <dbReference type="NCBI Taxonomy" id="335381"/>
    <lineage>
        <taxon>Bacteria</taxon>
        <taxon>Bacillati</taxon>
        <taxon>Actinomycetota</taxon>
        <taxon>Actinomycetes</taxon>
        <taxon>Propionibacteriales</taxon>
        <taxon>Nocardioidaceae</taxon>
        <taxon>Friedmanniella</taxon>
        <taxon>environmental samples</taxon>
    </lineage>
</organism>
<name>A0A6J4LFT2_9ACTN</name>
<dbReference type="AlphaFoldDB" id="A0A6J4LFT2"/>
<dbReference type="InterPro" id="IPR029068">
    <property type="entry name" value="Glyas_Bleomycin-R_OHBP_Dase"/>
</dbReference>
<dbReference type="SUPFAM" id="SSF54593">
    <property type="entry name" value="Glyoxalase/Bleomycin resistance protein/Dihydroxybiphenyl dioxygenase"/>
    <property type="match status" value="2"/>
</dbReference>
<gene>
    <name evidence="2" type="ORF">AVDCRST_MAG61-2850</name>
</gene>
<dbReference type="InterPro" id="IPR041581">
    <property type="entry name" value="Glyoxalase_6"/>
</dbReference>
<dbReference type="Gene3D" id="3.10.180.10">
    <property type="entry name" value="2,3-Dihydroxybiphenyl 1,2-Dioxygenase, domain 1"/>
    <property type="match status" value="2"/>
</dbReference>
<protein>
    <recommendedName>
        <fullName evidence="1">Glyoxalase-like domain-containing protein</fullName>
    </recommendedName>
</protein>
<accession>A0A6J4LFT2</accession>
<reference evidence="2" key="1">
    <citation type="submission" date="2020-02" db="EMBL/GenBank/DDBJ databases">
        <authorList>
            <person name="Meier V. D."/>
        </authorList>
    </citation>
    <scope>NUCLEOTIDE SEQUENCE</scope>
    <source>
        <strain evidence="2">AVDCRST_MAG61</strain>
    </source>
</reference>
<dbReference type="EMBL" id="CADCTT010000349">
    <property type="protein sequence ID" value="CAA9330527.1"/>
    <property type="molecule type" value="Genomic_DNA"/>
</dbReference>
<proteinExistence type="predicted"/>
<dbReference type="Pfam" id="PF18029">
    <property type="entry name" value="Glyoxalase_6"/>
    <property type="match status" value="2"/>
</dbReference>
<evidence type="ECO:0000259" key="1">
    <source>
        <dbReference type="Pfam" id="PF18029"/>
    </source>
</evidence>
<evidence type="ECO:0000313" key="2">
    <source>
        <dbReference type="EMBL" id="CAA9330527.1"/>
    </source>
</evidence>
<feature type="domain" description="Glyoxalase-like" evidence="1">
    <location>
        <begin position="19"/>
        <end position="113"/>
    </location>
</feature>